<dbReference type="PROSITE" id="PS50977">
    <property type="entry name" value="HTH_TETR_2"/>
    <property type="match status" value="1"/>
</dbReference>
<dbReference type="GO" id="GO:0000976">
    <property type="term" value="F:transcription cis-regulatory region binding"/>
    <property type="evidence" value="ECO:0007669"/>
    <property type="project" value="TreeGrafter"/>
</dbReference>
<dbReference type="PRINTS" id="PR00455">
    <property type="entry name" value="HTHTETR"/>
</dbReference>
<dbReference type="InterPro" id="IPR036271">
    <property type="entry name" value="Tet_transcr_reg_TetR-rel_C_sf"/>
</dbReference>
<gene>
    <name evidence="6" type="ORF">Rhow_007057</name>
</gene>
<evidence type="ECO:0000256" key="1">
    <source>
        <dbReference type="ARBA" id="ARBA00023015"/>
    </source>
</evidence>
<dbReference type="SUPFAM" id="SSF46689">
    <property type="entry name" value="Homeodomain-like"/>
    <property type="match status" value="1"/>
</dbReference>
<dbReference type="InterPro" id="IPR001647">
    <property type="entry name" value="HTH_TetR"/>
</dbReference>
<reference evidence="6 7" key="1">
    <citation type="submission" date="2018-11" db="EMBL/GenBank/DDBJ databases">
        <title>Microbial catabolism of amino acid.</title>
        <authorList>
            <person name="Hibi M."/>
            <person name="Ogawa J."/>
        </authorList>
    </citation>
    <scope>NUCLEOTIDE SEQUENCE [LARGE SCALE GENOMIC DNA]</scope>
    <source>
        <strain evidence="6 7">C31-06</strain>
    </source>
</reference>
<dbReference type="OrthoDB" id="5068503at2"/>
<dbReference type="Pfam" id="PF00440">
    <property type="entry name" value="TetR_N"/>
    <property type="match status" value="1"/>
</dbReference>
<name>A0A402CH41_RHOWR</name>
<evidence type="ECO:0000256" key="3">
    <source>
        <dbReference type="ARBA" id="ARBA00023163"/>
    </source>
</evidence>
<keyword evidence="7" id="KW-1185">Reference proteome</keyword>
<keyword evidence="3" id="KW-0804">Transcription</keyword>
<evidence type="ECO:0000256" key="2">
    <source>
        <dbReference type="ARBA" id="ARBA00023125"/>
    </source>
</evidence>
<evidence type="ECO:0000256" key="4">
    <source>
        <dbReference type="PROSITE-ProRule" id="PRU00335"/>
    </source>
</evidence>
<evidence type="ECO:0000313" key="6">
    <source>
        <dbReference type="EMBL" id="GCE42928.1"/>
    </source>
</evidence>
<dbReference type="InterPro" id="IPR009057">
    <property type="entry name" value="Homeodomain-like_sf"/>
</dbReference>
<protein>
    <submittedName>
        <fullName evidence="6">Transcriptional regulator, TetR family</fullName>
    </submittedName>
</protein>
<dbReference type="GO" id="GO:0003700">
    <property type="term" value="F:DNA-binding transcription factor activity"/>
    <property type="evidence" value="ECO:0007669"/>
    <property type="project" value="TreeGrafter"/>
</dbReference>
<dbReference type="RefSeq" id="WP_124394774.1">
    <property type="nucleotide sequence ID" value="NZ_BHYM01000062.1"/>
</dbReference>
<accession>A0A402CH41</accession>
<dbReference type="AlphaFoldDB" id="A0A402CH41"/>
<dbReference type="InterPro" id="IPR050109">
    <property type="entry name" value="HTH-type_TetR-like_transc_reg"/>
</dbReference>
<proteinExistence type="predicted"/>
<dbReference type="GO" id="GO:0045892">
    <property type="term" value="P:negative regulation of DNA-templated transcription"/>
    <property type="evidence" value="ECO:0007669"/>
    <property type="project" value="InterPro"/>
</dbReference>
<dbReference type="Gene3D" id="1.10.357.10">
    <property type="entry name" value="Tetracycline Repressor, domain 2"/>
    <property type="match status" value="1"/>
</dbReference>
<feature type="DNA-binding region" description="H-T-H motif" evidence="4">
    <location>
        <begin position="29"/>
        <end position="48"/>
    </location>
</feature>
<organism evidence="6 7">
    <name type="scientific">Rhodococcus wratislaviensis</name>
    <name type="common">Tsukamurella wratislaviensis</name>
    <dbReference type="NCBI Taxonomy" id="44752"/>
    <lineage>
        <taxon>Bacteria</taxon>
        <taxon>Bacillati</taxon>
        <taxon>Actinomycetota</taxon>
        <taxon>Actinomycetes</taxon>
        <taxon>Mycobacteriales</taxon>
        <taxon>Nocardiaceae</taxon>
        <taxon>Rhodococcus</taxon>
    </lineage>
</organism>
<dbReference type="Proteomes" id="UP000287519">
    <property type="component" value="Unassembled WGS sequence"/>
</dbReference>
<evidence type="ECO:0000259" key="5">
    <source>
        <dbReference type="PROSITE" id="PS50977"/>
    </source>
</evidence>
<sequence length="201" mass="22061">MGRKPAITRSAVVSAAIEIIDRDGMDGFSLERIATALNVRAPSLYNHFADKTEILSEVARAVVLETPRIPDPAPGQWRDWLIAESLEFRNSLLRHPNVVPVVFTWFPENLLHKLYAQYSRLLGDQGVPLSRQLFLLEATHRMTVGSAMCTATGRPALVELPPNGSVEPSEGTSVAVRDADEALFVEMLRAFLVGVDVEGGN</sequence>
<keyword evidence="2 4" id="KW-0238">DNA-binding</keyword>
<dbReference type="PRINTS" id="PR00400">
    <property type="entry name" value="TETREPRESSOR"/>
</dbReference>
<comment type="caution">
    <text evidence="6">The sequence shown here is derived from an EMBL/GenBank/DDBJ whole genome shotgun (WGS) entry which is preliminary data.</text>
</comment>
<keyword evidence="1" id="KW-0805">Transcription regulation</keyword>
<feature type="domain" description="HTH tetR-type" evidence="5">
    <location>
        <begin position="6"/>
        <end position="66"/>
    </location>
</feature>
<dbReference type="PANTHER" id="PTHR30055">
    <property type="entry name" value="HTH-TYPE TRANSCRIPTIONAL REGULATOR RUTR"/>
    <property type="match status" value="1"/>
</dbReference>
<dbReference type="SUPFAM" id="SSF48498">
    <property type="entry name" value="Tetracyclin repressor-like, C-terminal domain"/>
    <property type="match status" value="1"/>
</dbReference>
<dbReference type="InterPro" id="IPR003012">
    <property type="entry name" value="Tet_transcr_reg_TetR"/>
</dbReference>
<dbReference type="GO" id="GO:0046677">
    <property type="term" value="P:response to antibiotic"/>
    <property type="evidence" value="ECO:0007669"/>
    <property type="project" value="InterPro"/>
</dbReference>
<evidence type="ECO:0000313" key="7">
    <source>
        <dbReference type="Proteomes" id="UP000287519"/>
    </source>
</evidence>
<dbReference type="EMBL" id="BHYM01000062">
    <property type="protein sequence ID" value="GCE42928.1"/>
    <property type="molecule type" value="Genomic_DNA"/>
</dbReference>
<dbReference type="PANTHER" id="PTHR30055:SF151">
    <property type="entry name" value="TRANSCRIPTIONAL REGULATORY PROTEIN"/>
    <property type="match status" value="1"/>
</dbReference>